<feature type="transmembrane region" description="Helical" evidence="7">
    <location>
        <begin position="94"/>
        <end position="119"/>
    </location>
</feature>
<gene>
    <name evidence="9" type="ORF">KTO63_03140</name>
</gene>
<evidence type="ECO:0000256" key="1">
    <source>
        <dbReference type="ARBA" id="ARBA00004651"/>
    </source>
</evidence>
<dbReference type="GO" id="GO:0005886">
    <property type="term" value="C:plasma membrane"/>
    <property type="evidence" value="ECO:0007669"/>
    <property type="project" value="UniProtKB-SubCell"/>
</dbReference>
<comment type="subcellular location">
    <subcellularLocation>
        <location evidence="1">Cell membrane</location>
        <topology evidence="1">Multi-pass membrane protein</topology>
    </subcellularLocation>
</comment>
<feature type="domain" description="Major facilitator superfamily (MFS) profile" evidence="8">
    <location>
        <begin position="19"/>
        <end position="398"/>
    </location>
</feature>
<dbReference type="AlphaFoldDB" id="A0A9E2S5Q8"/>
<keyword evidence="10" id="KW-1185">Reference proteome</keyword>
<evidence type="ECO:0000313" key="9">
    <source>
        <dbReference type="EMBL" id="MBV4356127.1"/>
    </source>
</evidence>
<feature type="transmembrane region" description="Helical" evidence="7">
    <location>
        <begin position="172"/>
        <end position="192"/>
    </location>
</feature>
<evidence type="ECO:0000313" key="10">
    <source>
        <dbReference type="Proteomes" id="UP000812270"/>
    </source>
</evidence>
<dbReference type="PANTHER" id="PTHR23517:SF2">
    <property type="entry name" value="MULTIDRUG RESISTANCE PROTEIN MDTH"/>
    <property type="match status" value="1"/>
</dbReference>
<evidence type="ECO:0000256" key="4">
    <source>
        <dbReference type="ARBA" id="ARBA00022692"/>
    </source>
</evidence>
<evidence type="ECO:0000256" key="2">
    <source>
        <dbReference type="ARBA" id="ARBA00022448"/>
    </source>
</evidence>
<feature type="transmembrane region" description="Helical" evidence="7">
    <location>
        <begin position="307"/>
        <end position="333"/>
    </location>
</feature>
<feature type="transmembrane region" description="Helical" evidence="7">
    <location>
        <begin position="345"/>
        <end position="364"/>
    </location>
</feature>
<keyword evidence="3" id="KW-1003">Cell membrane</keyword>
<feature type="transmembrane region" description="Helical" evidence="7">
    <location>
        <begin position="55"/>
        <end position="74"/>
    </location>
</feature>
<reference evidence="9" key="1">
    <citation type="submission" date="2021-06" db="EMBL/GenBank/DDBJ databases">
        <authorList>
            <person name="Huq M.A."/>
        </authorList>
    </citation>
    <scope>NUCLEOTIDE SEQUENCE</scope>
    <source>
        <strain evidence="9">MAH-26</strain>
    </source>
</reference>
<proteinExistence type="predicted"/>
<dbReference type="GO" id="GO:0022857">
    <property type="term" value="F:transmembrane transporter activity"/>
    <property type="evidence" value="ECO:0007669"/>
    <property type="project" value="InterPro"/>
</dbReference>
<dbReference type="PANTHER" id="PTHR23517">
    <property type="entry name" value="RESISTANCE PROTEIN MDTM, PUTATIVE-RELATED-RELATED"/>
    <property type="match status" value="1"/>
</dbReference>
<dbReference type="Pfam" id="PF07690">
    <property type="entry name" value="MFS_1"/>
    <property type="match status" value="1"/>
</dbReference>
<dbReference type="InterPro" id="IPR050171">
    <property type="entry name" value="MFS_Transporters"/>
</dbReference>
<evidence type="ECO:0000256" key="5">
    <source>
        <dbReference type="ARBA" id="ARBA00022989"/>
    </source>
</evidence>
<evidence type="ECO:0000256" key="3">
    <source>
        <dbReference type="ARBA" id="ARBA00022475"/>
    </source>
</evidence>
<organism evidence="9 10">
    <name type="scientific">Pinibacter aurantiacus</name>
    <dbReference type="NCBI Taxonomy" id="2851599"/>
    <lineage>
        <taxon>Bacteria</taxon>
        <taxon>Pseudomonadati</taxon>
        <taxon>Bacteroidota</taxon>
        <taxon>Chitinophagia</taxon>
        <taxon>Chitinophagales</taxon>
        <taxon>Chitinophagaceae</taxon>
        <taxon>Pinibacter</taxon>
    </lineage>
</organism>
<feature type="transmembrane region" description="Helical" evidence="7">
    <location>
        <begin position="23"/>
        <end position="43"/>
    </location>
</feature>
<dbReference type="Proteomes" id="UP000812270">
    <property type="component" value="Unassembled WGS sequence"/>
</dbReference>
<dbReference type="InterPro" id="IPR011701">
    <property type="entry name" value="MFS"/>
</dbReference>
<feature type="transmembrane region" description="Helical" evidence="7">
    <location>
        <begin position="283"/>
        <end position="301"/>
    </location>
</feature>
<sequence>MLATAVQTYRDAYKGLSRSTWCLSLVMLINRSGTMVVPFMTIYATQKLHFTLTQAGIIMGLFGLGAIAGAFIGGKLTDKLGFYPVQITALFSGGLLFMVIGFLTTFLSLCIGVFILSFCNESFRPANSTAIVFYSSPENRTRSYSLNRFAINLGWSVGGALGGFLAGHNYHLLFWVDGCTNIFAALLMLKILPRVDYKKHETSHEQQSATSSPYRDKIYITFIILTIVFATCFLQLFGMQPVYLKSEWKITEQQIGLLMAENGLIIAFIEMILVHKIEGKRHNLFYITSGILCIGLAYVLLNVLPSLFIVAVFTTALITLGEIQCLPFMNSYWIGRTQAYNRGSYAALYTIAWSSAQIAAPALGSQVAQYAGFHTLWWVISIICGAVALGMFLLKRFEGKMA</sequence>
<feature type="transmembrane region" description="Helical" evidence="7">
    <location>
        <begin position="218"/>
        <end position="243"/>
    </location>
</feature>
<dbReference type="RefSeq" id="WP_217789661.1">
    <property type="nucleotide sequence ID" value="NZ_JAHSPG010000001.1"/>
</dbReference>
<evidence type="ECO:0000256" key="6">
    <source>
        <dbReference type="ARBA" id="ARBA00023136"/>
    </source>
</evidence>
<comment type="caution">
    <text evidence="9">The sequence shown here is derived from an EMBL/GenBank/DDBJ whole genome shotgun (WGS) entry which is preliminary data.</text>
</comment>
<name>A0A9E2S5Q8_9BACT</name>
<dbReference type="InterPro" id="IPR020846">
    <property type="entry name" value="MFS_dom"/>
</dbReference>
<protein>
    <submittedName>
        <fullName evidence="9">MFS transporter</fullName>
    </submittedName>
</protein>
<dbReference type="EMBL" id="JAHSPG010000001">
    <property type="protein sequence ID" value="MBV4356127.1"/>
    <property type="molecule type" value="Genomic_DNA"/>
</dbReference>
<dbReference type="PROSITE" id="PS50850">
    <property type="entry name" value="MFS"/>
    <property type="match status" value="1"/>
</dbReference>
<evidence type="ECO:0000259" key="8">
    <source>
        <dbReference type="PROSITE" id="PS50850"/>
    </source>
</evidence>
<feature type="transmembrane region" description="Helical" evidence="7">
    <location>
        <begin position="255"/>
        <end position="274"/>
    </location>
</feature>
<keyword evidence="5 7" id="KW-1133">Transmembrane helix</keyword>
<feature type="transmembrane region" description="Helical" evidence="7">
    <location>
        <begin position="376"/>
        <end position="394"/>
    </location>
</feature>
<evidence type="ECO:0000256" key="7">
    <source>
        <dbReference type="SAM" id="Phobius"/>
    </source>
</evidence>
<accession>A0A9E2S5Q8</accession>
<keyword evidence="4 7" id="KW-0812">Transmembrane</keyword>
<keyword evidence="2" id="KW-0813">Transport</keyword>
<keyword evidence="6 7" id="KW-0472">Membrane</keyword>